<sequence length="179" mass="19932">MNLNLVPFGKANYTHAGENYTFNCHHGEKECMGNKVHACALKKIMDMDMQVKFINCVMTMNAEKKPEEYPTKMCANDVKLAADVTSQLESCATSNEGDALLAEFGDMTMKFQNPLKSVPSVTFTNEPNKDNAEATSNFRMALCSQIMDPKPAICNKNSASSYHSSLFLVPLTYFFTLKL</sequence>
<evidence type="ECO:0000313" key="4">
    <source>
        <dbReference type="Proteomes" id="UP001461498"/>
    </source>
</evidence>
<gene>
    <name evidence="3" type="ORF">O3M35_001908</name>
</gene>
<evidence type="ECO:0000256" key="1">
    <source>
        <dbReference type="ARBA" id="ARBA00005679"/>
    </source>
</evidence>
<comment type="similarity">
    <text evidence="1">Belongs to the GILT family.</text>
</comment>
<accession>A0AAW1CQK0</accession>
<protein>
    <recommendedName>
        <fullName evidence="5">Gamma-interferon-inducible lysosomal thiol reductase</fullName>
    </recommendedName>
</protein>
<dbReference type="AlphaFoldDB" id="A0AAW1CQK0"/>
<evidence type="ECO:0000256" key="2">
    <source>
        <dbReference type="ARBA" id="ARBA00023180"/>
    </source>
</evidence>
<keyword evidence="4" id="KW-1185">Reference proteome</keyword>
<keyword evidence="2" id="KW-0325">Glycoprotein</keyword>
<name>A0AAW1CQK0_9HEMI</name>
<dbReference type="InterPro" id="IPR004911">
    <property type="entry name" value="Interferon-induced_GILT"/>
</dbReference>
<dbReference type="PANTHER" id="PTHR13234:SF69">
    <property type="entry name" value="GILT-LIKE PROTEIN 1"/>
    <property type="match status" value="1"/>
</dbReference>
<comment type="caution">
    <text evidence="3">The sequence shown here is derived from an EMBL/GenBank/DDBJ whole genome shotgun (WGS) entry which is preliminary data.</text>
</comment>
<evidence type="ECO:0008006" key="5">
    <source>
        <dbReference type="Google" id="ProtNLM"/>
    </source>
</evidence>
<organism evidence="3 4">
    <name type="scientific">Rhynocoris fuscipes</name>
    <dbReference type="NCBI Taxonomy" id="488301"/>
    <lineage>
        <taxon>Eukaryota</taxon>
        <taxon>Metazoa</taxon>
        <taxon>Ecdysozoa</taxon>
        <taxon>Arthropoda</taxon>
        <taxon>Hexapoda</taxon>
        <taxon>Insecta</taxon>
        <taxon>Pterygota</taxon>
        <taxon>Neoptera</taxon>
        <taxon>Paraneoptera</taxon>
        <taxon>Hemiptera</taxon>
        <taxon>Heteroptera</taxon>
        <taxon>Panheteroptera</taxon>
        <taxon>Cimicomorpha</taxon>
        <taxon>Reduviidae</taxon>
        <taxon>Harpactorinae</taxon>
        <taxon>Harpactorini</taxon>
        <taxon>Rhynocoris</taxon>
    </lineage>
</organism>
<dbReference type="Pfam" id="PF03227">
    <property type="entry name" value="GILT"/>
    <property type="match status" value="1"/>
</dbReference>
<reference evidence="3 4" key="1">
    <citation type="submission" date="2022-12" db="EMBL/GenBank/DDBJ databases">
        <title>Chromosome-level genome assembly of true bugs.</title>
        <authorList>
            <person name="Ma L."/>
            <person name="Li H."/>
        </authorList>
    </citation>
    <scope>NUCLEOTIDE SEQUENCE [LARGE SCALE GENOMIC DNA]</scope>
    <source>
        <strain evidence="3">Lab_2022b</strain>
    </source>
</reference>
<dbReference type="GO" id="GO:0016671">
    <property type="term" value="F:oxidoreductase activity, acting on a sulfur group of donors, disulfide as acceptor"/>
    <property type="evidence" value="ECO:0007669"/>
    <property type="project" value="InterPro"/>
</dbReference>
<proteinExistence type="inferred from homology"/>
<dbReference type="Proteomes" id="UP001461498">
    <property type="component" value="Unassembled WGS sequence"/>
</dbReference>
<evidence type="ECO:0000313" key="3">
    <source>
        <dbReference type="EMBL" id="KAK9500687.1"/>
    </source>
</evidence>
<dbReference type="PANTHER" id="PTHR13234">
    <property type="entry name" value="GAMMA-INTERFERON INDUCIBLE LYSOSOMAL THIOL REDUCTASE GILT"/>
    <property type="match status" value="1"/>
</dbReference>
<dbReference type="EMBL" id="JAPXFL010000010">
    <property type="protein sequence ID" value="KAK9500687.1"/>
    <property type="molecule type" value="Genomic_DNA"/>
</dbReference>